<feature type="active site" description="Proton acceptor" evidence="5">
    <location>
        <position position="69"/>
    </location>
</feature>
<proteinExistence type="inferred from homology"/>
<dbReference type="Proteomes" id="UP001449225">
    <property type="component" value="Unassembled WGS sequence"/>
</dbReference>
<evidence type="ECO:0000313" key="6">
    <source>
        <dbReference type="EMBL" id="MEM5536198.1"/>
    </source>
</evidence>
<dbReference type="GO" id="GO:0016787">
    <property type="term" value="F:hydrolase activity"/>
    <property type="evidence" value="ECO:0007669"/>
    <property type="project" value="UniProtKB-KW"/>
</dbReference>
<dbReference type="RefSeq" id="WP_342854165.1">
    <property type="nucleotide sequence ID" value="NZ_JBBMRA010000005.1"/>
</dbReference>
<dbReference type="EC" id="3.6.1.-" evidence="5"/>
<comment type="function">
    <text evidence="5">Nucleoside triphosphate pyrophosphatase that hydrolyzes 7-methyl-GTP (m(7)GTP). May have a dual role in cell division arrest and in preventing the incorporation of modified nucleotides into cellular nucleic acids.</text>
</comment>
<keyword evidence="3 5" id="KW-0378">Hydrolase</keyword>
<comment type="catalytic activity">
    <reaction evidence="5">
        <text>N(7)-methyl-GTP + H2O = N(7)-methyl-GMP + diphosphate + H(+)</text>
        <dbReference type="Rhea" id="RHEA:58744"/>
        <dbReference type="ChEBI" id="CHEBI:15377"/>
        <dbReference type="ChEBI" id="CHEBI:15378"/>
        <dbReference type="ChEBI" id="CHEBI:33019"/>
        <dbReference type="ChEBI" id="CHEBI:58285"/>
        <dbReference type="ChEBI" id="CHEBI:87133"/>
    </reaction>
</comment>
<name>A0ABU9TR40_9GAMM</name>
<comment type="subcellular location">
    <subcellularLocation>
        <location evidence="1 5">Cytoplasm</location>
    </subcellularLocation>
</comment>
<gene>
    <name evidence="6" type="ORF">WNY58_07320</name>
</gene>
<sequence length="192" mass="21212">MRNLILASSSPFRRQILDKLQLEYSCLSPDIDESPNGNETPVQLVTRLAVAKAEKIAETKSDSLIIGSDQVAVLGDEILGKPHTHENAVKQLQRLSGHRVTFLTGLALINSKSGNIQREAVPFDVVFRTLTDEMIENYLRAEEPYNCAGSFKSEALGIVLFDKLEGDDPNTLIGLPLIRLVRMLENEGVNVL</sequence>
<comment type="caution">
    <text evidence="5">Lacks conserved residue(s) required for the propagation of feature annotation.</text>
</comment>
<evidence type="ECO:0000256" key="5">
    <source>
        <dbReference type="HAMAP-Rule" id="MF_00528"/>
    </source>
</evidence>
<feature type="site" description="Important for substrate specificity" evidence="5">
    <location>
        <position position="70"/>
    </location>
</feature>
<feature type="site" description="Important for substrate specificity" evidence="5">
    <location>
        <position position="12"/>
    </location>
</feature>
<protein>
    <recommendedName>
        <fullName evidence="5">7-methyl-GTP pyrophosphatase</fullName>
        <shortName evidence="5">m(7)GTP pyrophosphatase</shortName>
        <ecNumber evidence="5">3.6.1.-</ecNumber>
    </recommendedName>
</protein>
<dbReference type="SUPFAM" id="SSF52972">
    <property type="entry name" value="ITPase-like"/>
    <property type="match status" value="1"/>
</dbReference>
<dbReference type="PANTHER" id="PTHR43213:SF10">
    <property type="entry name" value="7-METHYL-GTP PYROPHOSPHATASE"/>
    <property type="match status" value="1"/>
</dbReference>
<dbReference type="InterPro" id="IPR029001">
    <property type="entry name" value="ITPase-like_fam"/>
</dbReference>
<comment type="caution">
    <text evidence="6">The sequence shown here is derived from an EMBL/GenBank/DDBJ whole genome shotgun (WGS) entry which is preliminary data.</text>
</comment>
<dbReference type="Gene3D" id="3.90.950.10">
    <property type="match status" value="1"/>
</dbReference>
<comment type="cofactor">
    <cofactor evidence="5">
        <name>a divalent metal cation</name>
        <dbReference type="ChEBI" id="CHEBI:60240"/>
    </cofactor>
</comment>
<comment type="similarity">
    <text evidence="5">Belongs to the Maf family. YceF subfamily.</text>
</comment>
<dbReference type="NCBIfam" id="TIGR00172">
    <property type="entry name" value="maf"/>
    <property type="match status" value="1"/>
</dbReference>
<dbReference type="CDD" id="cd00555">
    <property type="entry name" value="Maf"/>
    <property type="match status" value="1"/>
</dbReference>
<dbReference type="InterPro" id="IPR003697">
    <property type="entry name" value="Maf-like"/>
</dbReference>
<keyword evidence="2 5" id="KW-0963">Cytoplasm</keyword>
<organism evidence="6 7">
    <name type="scientific">Neptuniibacter pectenicola</name>
    <dbReference type="NCBI Taxonomy" id="1806669"/>
    <lineage>
        <taxon>Bacteria</taxon>
        <taxon>Pseudomonadati</taxon>
        <taxon>Pseudomonadota</taxon>
        <taxon>Gammaproteobacteria</taxon>
        <taxon>Oceanospirillales</taxon>
        <taxon>Oceanospirillaceae</taxon>
        <taxon>Neptuniibacter</taxon>
    </lineage>
</organism>
<keyword evidence="4 5" id="KW-0546">Nucleotide metabolism</keyword>
<evidence type="ECO:0000256" key="1">
    <source>
        <dbReference type="ARBA" id="ARBA00004496"/>
    </source>
</evidence>
<dbReference type="HAMAP" id="MF_00528">
    <property type="entry name" value="Maf"/>
    <property type="match status" value="1"/>
</dbReference>
<evidence type="ECO:0000313" key="7">
    <source>
        <dbReference type="Proteomes" id="UP001449225"/>
    </source>
</evidence>
<evidence type="ECO:0000256" key="4">
    <source>
        <dbReference type="ARBA" id="ARBA00023080"/>
    </source>
</evidence>
<evidence type="ECO:0000256" key="2">
    <source>
        <dbReference type="ARBA" id="ARBA00022490"/>
    </source>
</evidence>
<dbReference type="EMBL" id="JBBMRA010000005">
    <property type="protein sequence ID" value="MEM5536198.1"/>
    <property type="molecule type" value="Genomic_DNA"/>
</dbReference>
<dbReference type="PANTHER" id="PTHR43213">
    <property type="entry name" value="BIFUNCTIONAL DTTP/UTP PYROPHOSPHATASE/METHYLTRANSFERASE PROTEIN-RELATED"/>
    <property type="match status" value="1"/>
</dbReference>
<reference evidence="6 7" key="1">
    <citation type="submission" date="2024-03" db="EMBL/GenBank/DDBJ databases">
        <title>Community enrichment and isolation of bacterial strains for fucoidan degradation.</title>
        <authorList>
            <person name="Sichert A."/>
        </authorList>
    </citation>
    <scope>NUCLEOTIDE SEQUENCE [LARGE SCALE GENOMIC DNA]</scope>
    <source>
        <strain evidence="6 7">AS76</strain>
    </source>
</reference>
<feature type="site" description="Important for substrate specificity" evidence="5">
    <location>
        <position position="154"/>
    </location>
</feature>
<evidence type="ECO:0000256" key="3">
    <source>
        <dbReference type="ARBA" id="ARBA00022801"/>
    </source>
</evidence>
<dbReference type="PIRSF" id="PIRSF006305">
    <property type="entry name" value="Maf"/>
    <property type="match status" value="1"/>
</dbReference>
<dbReference type="Pfam" id="PF02545">
    <property type="entry name" value="Maf"/>
    <property type="match status" value="1"/>
</dbReference>
<keyword evidence="7" id="KW-1185">Reference proteome</keyword>
<accession>A0ABU9TR40</accession>